<dbReference type="GO" id="GO:0005524">
    <property type="term" value="F:ATP binding"/>
    <property type="evidence" value="ECO:0007669"/>
    <property type="project" value="UniProtKB-KW"/>
</dbReference>
<keyword evidence="6" id="KW-0547">Nucleotide-binding</keyword>
<dbReference type="PROSITE" id="PS50109">
    <property type="entry name" value="HIS_KIN"/>
    <property type="match status" value="1"/>
</dbReference>
<sequence length="205" mass="22755">MTHSLQTPLRQFSSLAELVRCQKQAAAPARAEHGAEHGEGEDRRQNQYYLREMLGNVDRMNLLVTALADYFQSGRQASKVMSVNLGRVVAEVKKEFQAQFRGREIVWEQDPLPTVIGDPQTLKGMFAVLLDNAVKFSAERPRAEISILARENQHEYLIGVRDNGVGFNPGQQGRLFGIFQRLHSEQDFPGLGTGLALPKGGPPAS</sequence>
<evidence type="ECO:0000313" key="7">
    <source>
        <dbReference type="Proteomes" id="UP001276150"/>
    </source>
</evidence>
<dbReference type="InterPro" id="IPR005467">
    <property type="entry name" value="His_kinase_dom"/>
</dbReference>
<dbReference type="PANTHER" id="PTHR42878">
    <property type="entry name" value="TWO-COMPONENT HISTIDINE KINASE"/>
    <property type="match status" value="1"/>
</dbReference>
<gene>
    <name evidence="6" type="ORF">ORD21_10910</name>
</gene>
<keyword evidence="3" id="KW-0808">Transferase</keyword>
<protein>
    <recommendedName>
        <fullName evidence="2">histidine kinase</fullName>
        <ecNumber evidence="2">2.7.13.3</ecNumber>
    </recommendedName>
</protein>
<evidence type="ECO:0000313" key="6">
    <source>
        <dbReference type="EMBL" id="MDV6375097.1"/>
    </source>
</evidence>
<dbReference type="InterPro" id="IPR036890">
    <property type="entry name" value="HATPase_C_sf"/>
</dbReference>
<comment type="catalytic activity">
    <reaction evidence="1">
        <text>ATP + protein L-histidine = ADP + protein N-phospho-L-histidine.</text>
        <dbReference type="EC" id="2.7.13.3"/>
    </reaction>
</comment>
<dbReference type="Pfam" id="PF02518">
    <property type="entry name" value="HATPase_c"/>
    <property type="match status" value="1"/>
</dbReference>
<proteinExistence type="predicted"/>
<dbReference type="PANTHER" id="PTHR42878:SF15">
    <property type="entry name" value="BACTERIOPHYTOCHROME"/>
    <property type="match status" value="1"/>
</dbReference>
<dbReference type="InterPro" id="IPR050351">
    <property type="entry name" value="BphY/WalK/GraS-like"/>
</dbReference>
<evidence type="ECO:0000256" key="4">
    <source>
        <dbReference type="ARBA" id="ARBA00022777"/>
    </source>
</evidence>
<dbReference type="Gene3D" id="3.30.565.10">
    <property type="entry name" value="Histidine kinase-like ATPase, C-terminal domain"/>
    <property type="match status" value="1"/>
</dbReference>
<dbReference type="EC" id="2.7.13.3" evidence="2"/>
<name>A0ABU4DT10_9DEIO</name>
<dbReference type="InterPro" id="IPR003594">
    <property type="entry name" value="HATPase_dom"/>
</dbReference>
<accession>A0ABU4DT10</accession>
<keyword evidence="7" id="KW-1185">Reference proteome</keyword>
<reference evidence="6 7" key="1">
    <citation type="submission" date="2022-11" db="EMBL/GenBank/DDBJ databases">
        <title>Deinococcus ZS9-10, Low Temperature and Draught-tolerating, UV-resistant Bacteria from Continental Antarctica.</title>
        <authorList>
            <person name="Cheng L."/>
        </authorList>
    </citation>
    <scope>NUCLEOTIDE SEQUENCE [LARGE SCALE GENOMIC DNA]</scope>
    <source>
        <strain evidence="6 7">ZS9-10</strain>
    </source>
</reference>
<keyword evidence="4" id="KW-0418">Kinase</keyword>
<evidence type="ECO:0000259" key="5">
    <source>
        <dbReference type="PROSITE" id="PS50109"/>
    </source>
</evidence>
<keyword evidence="6" id="KW-0067">ATP-binding</keyword>
<dbReference type="EMBL" id="JAPMIV010000018">
    <property type="protein sequence ID" value="MDV6375097.1"/>
    <property type="molecule type" value="Genomic_DNA"/>
</dbReference>
<dbReference type="Proteomes" id="UP001276150">
    <property type="component" value="Unassembled WGS sequence"/>
</dbReference>
<comment type="caution">
    <text evidence="6">The sequence shown here is derived from an EMBL/GenBank/DDBJ whole genome shotgun (WGS) entry which is preliminary data.</text>
</comment>
<feature type="domain" description="Histidine kinase" evidence="5">
    <location>
        <begin position="1"/>
        <end position="199"/>
    </location>
</feature>
<dbReference type="RefSeq" id="WP_317640427.1">
    <property type="nucleotide sequence ID" value="NZ_JAPMIV010000018.1"/>
</dbReference>
<evidence type="ECO:0000256" key="3">
    <source>
        <dbReference type="ARBA" id="ARBA00022679"/>
    </source>
</evidence>
<dbReference type="SUPFAM" id="SSF55874">
    <property type="entry name" value="ATPase domain of HSP90 chaperone/DNA topoisomerase II/histidine kinase"/>
    <property type="match status" value="1"/>
</dbReference>
<organism evidence="6 7">
    <name type="scientific">Deinococcus arenicola</name>
    <dbReference type="NCBI Taxonomy" id="2994950"/>
    <lineage>
        <taxon>Bacteria</taxon>
        <taxon>Thermotogati</taxon>
        <taxon>Deinococcota</taxon>
        <taxon>Deinococci</taxon>
        <taxon>Deinococcales</taxon>
        <taxon>Deinococcaceae</taxon>
        <taxon>Deinococcus</taxon>
    </lineage>
</organism>
<evidence type="ECO:0000256" key="2">
    <source>
        <dbReference type="ARBA" id="ARBA00012438"/>
    </source>
</evidence>
<evidence type="ECO:0000256" key="1">
    <source>
        <dbReference type="ARBA" id="ARBA00000085"/>
    </source>
</evidence>